<keyword evidence="4 5" id="KW-0106">Calcium</keyword>
<evidence type="ECO:0000256" key="5">
    <source>
        <dbReference type="PIRSR" id="PIRSR608080-1"/>
    </source>
</evidence>
<evidence type="ECO:0000256" key="1">
    <source>
        <dbReference type="ARBA" id="ARBA00009753"/>
    </source>
</evidence>
<evidence type="ECO:0000256" key="6">
    <source>
        <dbReference type="RuleBase" id="RU368048"/>
    </source>
</evidence>
<feature type="binding site" evidence="5">
    <location>
        <position position="54"/>
    </location>
    <ligand>
        <name>Ca(2+)</name>
        <dbReference type="ChEBI" id="CHEBI:29108"/>
        <label>1</label>
    </ligand>
</feature>
<dbReference type="InterPro" id="IPR002048">
    <property type="entry name" value="EF_hand_dom"/>
</dbReference>
<evidence type="ECO:0000256" key="3">
    <source>
        <dbReference type="ARBA" id="ARBA00022737"/>
    </source>
</evidence>
<feature type="binding site" evidence="5">
    <location>
        <position position="63"/>
    </location>
    <ligand>
        <name>Ca(2+)</name>
        <dbReference type="ChEBI" id="CHEBI:29108"/>
        <label>1</label>
    </ligand>
</feature>
<dbReference type="AlphaFoldDB" id="A0A8C6J770"/>
<reference evidence="7" key="2">
    <citation type="submission" date="2025-08" db="UniProtKB">
        <authorList>
            <consortium name="Ensembl"/>
        </authorList>
    </citation>
    <scope>IDENTIFICATION</scope>
</reference>
<reference evidence="7" key="3">
    <citation type="submission" date="2025-09" db="UniProtKB">
        <authorList>
            <consortium name="Ensembl"/>
        </authorList>
    </citation>
    <scope>IDENTIFICATION</scope>
</reference>
<keyword evidence="8" id="KW-1185">Reference proteome</keyword>
<dbReference type="PROSITE" id="PS00018">
    <property type="entry name" value="EF_HAND_1"/>
    <property type="match status" value="1"/>
</dbReference>
<dbReference type="PRINTS" id="PR01697">
    <property type="entry name" value="PARVALBUMIN"/>
</dbReference>
<dbReference type="SMART" id="SM00054">
    <property type="entry name" value="EFh"/>
    <property type="match status" value="2"/>
</dbReference>
<dbReference type="Gene3D" id="1.10.238.10">
    <property type="entry name" value="EF-hand"/>
    <property type="match status" value="1"/>
</dbReference>
<dbReference type="Proteomes" id="UP000694405">
    <property type="component" value="Chromosome 8"/>
</dbReference>
<dbReference type="GO" id="GO:0005509">
    <property type="term" value="F:calcium ion binding"/>
    <property type="evidence" value="ECO:0007669"/>
    <property type="project" value="UniProtKB-UniRule"/>
</dbReference>
<feature type="binding site" evidence="5">
    <location>
        <position position="93"/>
    </location>
    <ligand>
        <name>Ca(2+)</name>
        <dbReference type="ChEBI" id="CHEBI:29108"/>
        <label>2</label>
    </ligand>
</feature>
<dbReference type="Pfam" id="PF13499">
    <property type="entry name" value="EF-hand_7"/>
    <property type="match status" value="1"/>
</dbReference>
<dbReference type="InterPro" id="IPR011992">
    <property type="entry name" value="EF-hand-dom_pair"/>
</dbReference>
<feature type="binding site" evidence="5">
    <location>
        <position position="52"/>
    </location>
    <ligand>
        <name>Ca(2+)</name>
        <dbReference type="ChEBI" id="CHEBI:29108"/>
        <label>1</label>
    </ligand>
</feature>
<dbReference type="PANTHER" id="PTHR11653">
    <property type="entry name" value="PARVALBUMIN ALPHA"/>
    <property type="match status" value="1"/>
</dbReference>
<evidence type="ECO:0000256" key="2">
    <source>
        <dbReference type="ARBA" id="ARBA00022723"/>
    </source>
</evidence>
<keyword evidence="2 5" id="KW-0479">Metal-binding</keyword>
<dbReference type="InterPro" id="IPR018247">
    <property type="entry name" value="EF_Hand_1_Ca_BS"/>
</dbReference>
<feature type="binding site" evidence="5">
    <location>
        <position position="91"/>
    </location>
    <ligand>
        <name>Ca(2+)</name>
        <dbReference type="ChEBI" id="CHEBI:29108"/>
        <label>2</label>
    </ligand>
</feature>
<accession>A0A8V5GQJ7</accession>
<dbReference type="Ensembl" id="ENSMUNT00000009558.2">
    <property type="protein sequence ID" value="ENSMUNP00000008273.2"/>
    <property type="gene ID" value="ENSMUNG00000006604.2"/>
</dbReference>
<protein>
    <recommendedName>
        <fullName evidence="6">Parvalbumin</fullName>
    </recommendedName>
</protein>
<evidence type="ECO:0000313" key="7">
    <source>
        <dbReference type="Ensembl" id="ENSMUNP00000008273.2"/>
    </source>
</evidence>
<evidence type="ECO:0000313" key="8">
    <source>
        <dbReference type="Proteomes" id="UP000694405"/>
    </source>
</evidence>
<sequence>MAITDILSAKDIESALSSCQADGSFNCKSFFSMIGLSSKTPDQIKKIFGILDQDNNGFIEEDELQLFLKNFSSSARALTPAEIKDFMAAGDSDGDGKIGVEEEYLSLRLSGG</sequence>
<organism evidence="7 8">
    <name type="scientific">Melopsittacus undulatus</name>
    <name type="common">Budgerigar</name>
    <name type="synonym">Psittacus undulatus</name>
    <dbReference type="NCBI Taxonomy" id="13146"/>
    <lineage>
        <taxon>Eukaryota</taxon>
        <taxon>Metazoa</taxon>
        <taxon>Chordata</taxon>
        <taxon>Craniata</taxon>
        <taxon>Vertebrata</taxon>
        <taxon>Euteleostomi</taxon>
        <taxon>Archelosauria</taxon>
        <taxon>Archosauria</taxon>
        <taxon>Dinosauria</taxon>
        <taxon>Saurischia</taxon>
        <taxon>Theropoda</taxon>
        <taxon>Coelurosauria</taxon>
        <taxon>Aves</taxon>
        <taxon>Neognathae</taxon>
        <taxon>Neoaves</taxon>
        <taxon>Telluraves</taxon>
        <taxon>Australaves</taxon>
        <taxon>Psittaciformes</taxon>
        <taxon>Psittaculidae</taxon>
        <taxon>Melopsittacus</taxon>
    </lineage>
</organism>
<reference evidence="7" key="1">
    <citation type="submission" date="2020-03" db="EMBL/GenBank/DDBJ databases">
        <title>Melopsittacus undulatus (budgerigar) genome, bMelUnd1, maternal haplotype with Z.</title>
        <authorList>
            <person name="Gedman G."/>
            <person name="Mountcastle J."/>
            <person name="Haase B."/>
            <person name="Formenti G."/>
            <person name="Wright T."/>
            <person name="Apodaca J."/>
            <person name="Pelan S."/>
            <person name="Chow W."/>
            <person name="Rhie A."/>
            <person name="Howe K."/>
            <person name="Fedrigo O."/>
            <person name="Jarvis E.D."/>
        </authorList>
    </citation>
    <scope>NUCLEOTIDE SEQUENCE [LARGE SCALE GENOMIC DNA]</scope>
</reference>
<dbReference type="PROSITE" id="PS50222">
    <property type="entry name" value="EF_HAND_2"/>
    <property type="match status" value="1"/>
</dbReference>
<feature type="binding site" evidence="5">
    <location>
        <position position="97"/>
    </location>
    <ligand>
        <name>Ca(2+)</name>
        <dbReference type="ChEBI" id="CHEBI:29108"/>
        <label>2</label>
    </ligand>
</feature>
<feature type="binding site" evidence="5">
    <location>
        <position position="95"/>
    </location>
    <ligand>
        <name>Ca(2+)</name>
        <dbReference type="ChEBI" id="CHEBI:29108"/>
        <label>2</label>
    </ligand>
</feature>
<feature type="binding site" evidence="5">
    <location>
        <position position="102"/>
    </location>
    <ligand>
        <name>Ca(2+)</name>
        <dbReference type="ChEBI" id="CHEBI:29108"/>
        <label>2</label>
    </ligand>
</feature>
<proteinExistence type="inferred from homology"/>
<dbReference type="InterPro" id="IPR008080">
    <property type="entry name" value="Parvalbumin"/>
</dbReference>
<comment type="similarity">
    <text evidence="1 6">Belongs to the parvalbumin family.</text>
</comment>
<dbReference type="PANTHER" id="PTHR11653:SF3">
    <property type="entry name" value="PARVALBUMIN, THYMIC"/>
    <property type="match status" value="1"/>
</dbReference>
<comment type="function">
    <text evidence="6">In muscle, parvalbumin is thought to be involved in relaxation after contraction. It binds two calcium ions.</text>
</comment>
<name>A0A8C6J770_MELUD</name>
<keyword evidence="3" id="KW-0677">Repeat</keyword>
<evidence type="ECO:0000256" key="4">
    <source>
        <dbReference type="ARBA" id="ARBA00022837"/>
    </source>
</evidence>
<dbReference type="SUPFAM" id="SSF47473">
    <property type="entry name" value="EF-hand"/>
    <property type="match status" value="1"/>
</dbReference>
<dbReference type="GO" id="GO:0005737">
    <property type="term" value="C:cytoplasm"/>
    <property type="evidence" value="ECO:0007669"/>
    <property type="project" value="TreeGrafter"/>
</dbReference>
<dbReference type="CDD" id="cd16255">
    <property type="entry name" value="EFh_parvalbumin_beta"/>
    <property type="match status" value="1"/>
</dbReference>
<accession>A0A8C6J770</accession>
<feature type="binding site" evidence="5">
    <location>
        <position position="58"/>
    </location>
    <ligand>
        <name>Ca(2+)</name>
        <dbReference type="ChEBI" id="CHEBI:29108"/>
        <label>1</label>
    </ligand>
</feature>
<dbReference type="FunFam" id="1.10.238.10:FF:000060">
    <property type="entry name" value="Parvalbumin, thymic"/>
    <property type="match status" value="1"/>
</dbReference>